<evidence type="ECO:0000313" key="6">
    <source>
        <dbReference type="Proteomes" id="UP001498476"/>
    </source>
</evidence>
<reference evidence="5 6" key="1">
    <citation type="journal article" date="2025" name="Microbiol. Resour. Announc.">
        <title>Draft genome sequences for Neonectria magnoliae and Neonectria punicea, canker pathogens of Liriodendron tulipifera and Acer saccharum in West Virginia.</title>
        <authorList>
            <person name="Petronek H.M."/>
            <person name="Kasson M.T."/>
            <person name="Metheny A.M."/>
            <person name="Stauder C.M."/>
            <person name="Lovett B."/>
            <person name="Lynch S.C."/>
            <person name="Garnas J.R."/>
            <person name="Kasson L.R."/>
            <person name="Stajich J.E."/>
        </authorList>
    </citation>
    <scope>NUCLEOTIDE SEQUENCE [LARGE SCALE GENOMIC DNA]</scope>
    <source>
        <strain evidence="5 6">NRRL 64653</strain>
    </source>
</reference>
<evidence type="ECO:0000256" key="1">
    <source>
        <dbReference type="ARBA" id="ARBA00023054"/>
    </source>
</evidence>
<dbReference type="Proteomes" id="UP001498476">
    <property type="component" value="Unassembled WGS sequence"/>
</dbReference>
<feature type="domain" description="GDP/GTP exchange factor Sec2 N-terminal" evidence="4">
    <location>
        <begin position="163"/>
        <end position="239"/>
    </location>
</feature>
<dbReference type="PANTHER" id="PTHR14430">
    <property type="entry name" value="RABIN3-RELATED"/>
    <property type="match status" value="1"/>
</dbReference>
<dbReference type="SUPFAM" id="SSF144284">
    <property type="entry name" value="Sec2 N-terminal region"/>
    <property type="match status" value="1"/>
</dbReference>
<comment type="caution">
    <text evidence="5">The sequence shown here is derived from an EMBL/GenBank/DDBJ whole genome shotgun (WGS) entry which is preliminary data.</text>
</comment>
<keyword evidence="6" id="KW-1185">Reference proteome</keyword>
<evidence type="ECO:0000259" key="4">
    <source>
        <dbReference type="Pfam" id="PF06428"/>
    </source>
</evidence>
<accession>A0ABR1HKP5</accession>
<evidence type="ECO:0000256" key="2">
    <source>
        <dbReference type="SAM" id="Coils"/>
    </source>
</evidence>
<feature type="compositionally biased region" description="Basic and acidic residues" evidence="3">
    <location>
        <begin position="261"/>
        <end position="282"/>
    </location>
</feature>
<proteinExistence type="predicted"/>
<feature type="region of interest" description="Disordered" evidence="3">
    <location>
        <begin position="85"/>
        <end position="162"/>
    </location>
</feature>
<dbReference type="Gene3D" id="6.10.140.910">
    <property type="match status" value="1"/>
</dbReference>
<protein>
    <recommendedName>
        <fullName evidence="4">GDP/GTP exchange factor Sec2 N-terminal domain-containing protein</fullName>
    </recommendedName>
</protein>
<feature type="compositionally biased region" description="Pro residues" evidence="3">
    <location>
        <begin position="98"/>
        <end position="107"/>
    </location>
</feature>
<keyword evidence="1 2" id="KW-0175">Coiled coil</keyword>
<name>A0ABR1HKP5_9HYPO</name>
<organism evidence="5 6">
    <name type="scientific">Neonectria punicea</name>
    <dbReference type="NCBI Taxonomy" id="979145"/>
    <lineage>
        <taxon>Eukaryota</taxon>
        <taxon>Fungi</taxon>
        <taxon>Dikarya</taxon>
        <taxon>Ascomycota</taxon>
        <taxon>Pezizomycotina</taxon>
        <taxon>Sordariomycetes</taxon>
        <taxon>Hypocreomycetidae</taxon>
        <taxon>Hypocreales</taxon>
        <taxon>Nectriaceae</taxon>
        <taxon>Neonectria</taxon>
    </lineage>
</organism>
<dbReference type="EMBL" id="JAZAVJ010000020">
    <property type="protein sequence ID" value="KAK7421793.1"/>
    <property type="molecule type" value="Genomic_DNA"/>
</dbReference>
<feature type="region of interest" description="Disordered" evidence="3">
    <location>
        <begin position="261"/>
        <end position="313"/>
    </location>
</feature>
<feature type="compositionally biased region" description="Polar residues" evidence="3">
    <location>
        <begin position="142"/>
        <end position="157"/>
    </location>
</feature>
<feature type="compositionally biased region" description="Basic and acidic residues" evidence="3">
    <location>
        <begin position="289"/>
        <end position="313"/>
    </location>
</feature>
<dbReference type="Pfam" id="PF06428">
    <property type="entry name" value="Sec2p"/>
    <property type="match status" value="1"/>
</dbReference>
<dbReference type="PANTHER" id="PTHR14430:SF4">
    <property type="entry name" value="GDP_GTP EXCHANGE FACTOR SEC2 N-TERMINAL DOMAIN-CONTAINING PROTEIN"/>
    <property type="match status" value="1"/>
</dbReference>
<dbReference type="InterPro" id="IPR040351">
    <property type="entry name" value="RAB3IL/RAB3IP/Sec2"/>
</dbReference>
<feature type="compositionally biased region" description="Low complexity" evidence="3">
    <location>
        <begin position="85"/>
        <end position="97"/>
    </location>
</feature>
<sequence length="313" mass="35095">MSTTMVMTMATPSLPAQSPSSACCPGCGYNLPPFDHTHAELLDAQAKIRDLESQVHILNAKATAAVDRWADYEDELTRLRAQLSHNAHNHQQQLQPQLPHPPTPTTPTTPTANPRVSFLQSGTSRLSALLSPRKSTPDLRTIDTSNRPATRNASNPIPSALPSNEDLLEALTREQGLRKEAETQVATTSREVEELSAALFEQANEMVAEERRARAKLEERVGELERRDIEKRRRLEKLEGAMNRIQRVRILLAEADEVRSIHTDEDSEGHKSEQEHHDESLHSGRRSSHQSEKEKASIKEWDHIEKPGESMAM</sequence>
<gene>
    <name evidence="5" type="ORF">QQX98_002008</name>
</gene>
<evidence type="ECO:0000256" key="3">
    <source>
        <dbReference type="SAM" id="MobiDB-lite"/>
    </source>
</evidence>
<feature type="coiled-coil region" evidence="2">
    <location>
        <begin position="164"/>
        <end position="234"/>
    </location>
</feature>
<dbReference type="InterPro" id="IPR009449">
    <property type="entry name" value="Sec2_N"/>
</dbReference>
<evidence type="ECO:0000313" key="5">
    <source>
        <dbReference type="EMBL" id="KAK7421793.1"/>
    </source>
</evidence>